<protein>
    <submittedName>
        <fullName evidence="1">Uncharacterized protein</fullName>
    </submittedName>
</protein>
<dbReference type="AlphaFoldDB" id="A0A367YVR3"/>
<gene>
    <name evidence="1" type="ORF">DT076_09210</name>
</gene>
<dbReference type="Proteomes" id="UP000252770">
    <property type="component" value="Unassembled WGS sequence"/>
</dbReference>
<accession>A0A367YVR3</accession>
<evidence type="ECO:0000313" key="1">
    <source>
        <dbReference type="EMBL" id="RCK69629.1"/>
    </source>
</evidence>
<evidence type="ECO:0000313" key="2">
    <source>
        <dbReference type="Proteomes" id="UP000252770"/>
    </source>
</evidence>
<organism evidence="1 2">
    <name type="scientific">Desertihabitans brevis</name>
    <dbReference type="NCBI Taxonomy" id="2268447"/>
    <lineage>
        <taxon>Bacteria</taxon>
        <taxon>Bacillati</taxon>
        <taxon>Actinomycetota</taxon>
        <taxon>Actinomycetes</taxon>
        <taxon>Propionibacteriales</taxon>
        <taxon>Propionibacteriaceae</taxon>
        <taxon>Desertihabitans</taxon>
    </lineage>
</organism>
<sequence>MNETPNARYGSLGPGIADRDAERLAHELFIARQQVFPERPQDVVPAVVRTLRRIRMALLRLRPSRPRAL</sequence>
<dbReference type="EMBL" id="QOUI01000005">
    <property type="protein sequence ID" value="RCK69629.1"/>
    <property type="molecule type" value="Genomic_DNA"/>
</dbReference>
<keyword evidence="2" id="KW-1185">Reference proteome</keyword>
<dbReference type="RefSeq" id="WP_114126390.1">
    <property type="nucleotide sequence ID" value="NZ_QOUI01000005.1"/>
</dbReference>
<comment type="caution">
    <text evidence="1">The sequence shown here is derived from an EMBL/GenBank/DDBJ whole genome shotgun (WGS) entry which is preliminary data.</text>
</comment>
<proteinExistence type="predicted"/>
<name>A0A367YVR3_9ACTN</name>
<reference evidence="1 2" key="1">
    <citation type="submission" date="2018-07" db="EMBL/GenBank/DDBJ databases">
        <title>Desertimonas flava gen. nov. sp. nov.</title>
        <authorList>
            <person name="Liu S."/>
        </authorList>
    </citation>
    <scope>NUCLEOTIDE SEQUENCE [LARGE SCALE GENOMIC DNA]</scope>
    <source>
        <strain evidence="1 2">16Sb5-5</strain>
    </source>
</reference>